<dbReference type="Gene3D" id="3.40.50.10810">
    <property type="entry name" value="Tandem AAA-ATPase domain"/>
    <property type="match status" value="1"/>
</dbReference>
<dbReference type="Pfam" id="PF00176">
    <property type="entry name" value="SNF2-rel_dom"/>
    <property type="match status" value="1"/>
</dbReference>
<reference evidence="4 5" key="1">
    <citation type="submission" date="2023-08" db="EMBL/GenBank/DDBJ databases">
        <title>Black Yeasts Isolated from many extreme environments.</title>
        <authorList>
            <person name="Coleine C."/>
            <person name="Stajich J.E."/>
            <person name="Selbmann L."/>
        </authorList>
    </citation>
    <scope>NUCLEOTIDE SEQUENCE [LARGE SCALE GENOMIC DNA]</scope>
    <source>
        <strain evidence="4 5">CCFEE 5885</strain>
    </source>
</reference>
<evidence type="ECO:0000313" key="4">
    <source>
        <dbReference type="EMBL" id="KAK5087428.1"/>
    </source>
</evidence>
<keyword evidence="5" id="KW-1185">Reference proteome</keyword>
<name>A0ABR0K578_9EURO</name>
<dbReference type="Proteomes" id="UP001345013">
    <property type="component" value="Unassembled WGS sequence"/>
</dbReference>
<dbReference type="InterPro" id="IPR038718">
    <property type="entry name" value="SNF2-like_sf"/>
</dbReference>
<sequence length="235" mass="26283">MLMSMRAGTEVSTYRQQPTLSFSSPFKVEAARVLPEPGRGAEDFEGEEHGTKAGIDDHEEACSEAVEQLRRNIDHMLQYAAYAQRRERHPLRGGINADDCGLGKTNSTLLHIALDAERIEGDLEATPPMSDKAKARLDLRATFIIVPNNMVMTWARELMTNFKDVLDFSVNFGLKAEQLRYLASEPRHLRSMSIVFDFDQAGLEGANKVPRDKGYTLAQVSTADQLEEAQDNHTD</sequence>
<dbReference type="EMBL" id="JAVRRG010000090">
    <property type="protein sequence ID" value="KAK5087428.1"/>
    <property type="molecule type" value="Genomic_DNA"/>
</dbReference>
<evidence type="ECO:0000259" key="3">
    <source>
        <dbReference type="Pfam" id="PF00176"/>
    </source>
</evidence>
<dbReference type="InterPro" id="IPR027417">
    <property type="entry name" value="P-loop_NTPase"/>
</dbReference>
<evidence type="ECO:0000313" key="5">
    <source>
        <dbReference type="Proteomes" id="UP001345013"/>
    </source>
</evidence>
<keyword evidence="2" id="KW-0067">ATP-binding</keyword>
<dbReference type="SUPFAM" id="SSF52540">
    <property type="entry name" value="P-loop containing nucleoside triphosphate hydrolases"/>
    <property type="match status" value="1"/>
</dbReference>
<gene>
    <name evidence="4" type="ORF">LTR24_006697</name>
</gene>
<evidence type="ECO:0000256" key="1">
    <source>
        <dbReference type="ARBA" id="ARBA00022741"/>
    </source>
</evidence>
<organism evidence="4 5">
    <name type="scientific">Lithohypha guttulata</name>
    <dbReference type="NCBI Taxonomy" id="1690604"/>
    <lineage>
        <taxon>Eukaryota</taxon>
        <taxon>Fungi</taxon>
        <taxon>Dikarya</taxon>
        <taxon>Ascomycota</taxon>
        <taxon>Pezizomycotina</taxon>
        <taxon>Eurotiomycetes</taxon>
        <taxon>Chaetothyriomycetidae</taxon>
        <taxon>Chaetothyriales</taxon>
        <taxon>Trichomeriaceae</taxon>
        <taxon>Lithohypha</taxon>
    </lineage>
</organism>
<proteinExistence type="predicted"/>
<accession>A0ABR0K578</accession>
<dbReference type="InterPro" id="IPR000330">
    <property type="entry name" value="SNF2_N"/>
</dbReference>
<keyword evidence="1" id="KW-0547">Nucleotide-binding</keyword>
<comment type="caution">
    <text evidence="4">The sequence shown here is derived from an EMBL/GenBank/DDBJ whole genome shotgun (WGS) entry which is preliminary data.</text>
</comment>
<feature type="domain" description="SNF2 N-terminal" evidence="3">
    <location>
        <begin position="82"/>
        <end position="178"/>
    </location>
</feature>
<evidence type="ECO:0000256" key="2">
    <source>
        <dbReference type="ARBA" id="ARBA00022840"/>
    </source>
</evidence>
<protein>
    <recommendedName>
        <fullName evidence="3">SNF2 N-terminal domain-containing protein</fullName>
    </recommendedName>
</protein>